<feature type="transmembrane region" description="Helical" evidence="9">
    <location>
        <begin position="399"/>
        <end position="418"/>
    </location>
</feature>
<dbReference type="InterPro" id="IPR011701">
    <property type="entry name" value="MFS"/>
</dbReference>
<dbReference type="PANTHER" id="PTHR42718">
    <property type="entry name" value="MAJOR FACILITATOR SUPERFAMILY MULTIDRUG TRANSPORTER MFSC"/>
    <property type="match status" value="1"/>
</dbReference>
<keyword evidence="6 9" id="KW-1133">Transmembrane helix</keyword>
<dbReference type="STRING" id="882082.SaccyDRAFT_2811"/>
<gene>
    <name evidence="11" type="ORF">SaccyDRAFT_2811</name>
</gene>
<evidence type="ECO:0000256" key="6">
    <source>
        <dbReference type="ARBA" id="ARBA00022989"/>
    </source>
</evidence>
<dbReference type="InterPro" id="IPR020846">
    <property type="entry name" value="MFS_dom"/>
</dbReference>
<keyword evidence="3" id="KW-0813">Transport</keyword>
<dbReference type="Proteomes" id="UP000002791">
    <property type="component" value="Chromosome"/>
</dbReference>
<evidence type="ECO:0000256" key="5">
    <source>
        <dbReference type="ARBA" id="ARBA00022692"/>
    </source>
</evidence>
<dbReference type="eggNOG" id="COG2814">
    <property type="taxonomic scope" value="Bacteria"/>
</dbReference>
<feature type="transmembrane region" description="Helical" evidence="9">
    <location>
        <begin position="169"/>
        <end position="189"/>
    </location>
</feature>
<dbReference type="HOGENOM" id="CLU_000960_28_0_11"/>
<feature type="transmembrane region" description="Helical" evidence="9">
    <location>
        <begin position="365"/>
        <end position="387"/>
    </location>
</feature>
<evidence type="ECO:0000313" key="11">
    <source>
        <dbReference type="EMBL" id="EHR61657.1"/>
    </source>
</evidence>
<feature type="transmembrane region" description="Helical" evidence="9">
    <location>
        <begin position="85"/>
        <end position="108"/>
    </location>
</feature>
<dbReference type="Pfam" id="PF07690">
    <property type="entry name" value="MFS_1"/>
    <property type="match status" value="1"/>
</dbReference>
<keyword evidence="12" id="KW-1185">Reference proteome</keyword>
<dbReference type="GO" id="GO:0005886">
    <property type="term" value="C:plasma membrane"/>
    <property type="evidence" value="ECO:0007669"/>
    <property type="project" value="UniProtKB-SubCell"/>
</dbReference>
<dbReference type="RefSeq" id="WP_005456965.1">
    <property type="nucleotide sequence ID" value="NZ_CM001440.1"/>
</dbReference>
<feature type="transmembrane region" description="Helical" evidence="9">
    <location>
        <begin position="12"/>
        <end position="33"/>
    </location>
</feature>
<dbReference type="InterPro" id="IPR036259">
    <property type="entry name" value="MFS_trans_sf"/>
</dbReference>
<evidence type="ECO:0000256" key="1">
    <source>
        <dbReference type="ARBA" id="ARBA00004651"/>
    </source>
</evidence>
<comment type="subcellular location">
    <subcellularLocation>
        <location evidence="1">Cell membrane</location>
        <topology evidence="1">Multi-pass membrane protein</topology>
    </subcellularLocation>
</comment>
<feature type="transmembrane region" description="Helical" evidence="9">
    <location>
        <begin position="114"/>
        <end position="132"/>
    </location>
</feature>
<dbReference type="SUPFAM" id="SSF103473">
    <property type="entry name" value="MFS general substrate transporter"/>
    <property type="match status" value="1"/>
</dbReference>
<dbReference type="InterPro" id="IPR004638">
    <property type="entry name" value="EmrB-like"/>
</dbReference>
<evidence type="ECO:0000256" key="9">
    <source>
        <dbReference type="SAM" id="Phobius"/>
    </source>
</evidence>
<evidence type="ECO:0000256" key="7">
    <source>
        <dbReference type="ARBA" id="ARBA00023136"/>
    </source>
</evidence>
<keyword evidence="7 9" id="KW-0472">Membrane</keyword>
<dbReference type="EMBL" id="CM001440">
    <property type="protein sequence ID" value="EHR61657.1"/>
    <property type="molecule type" value="Genomic_DNA"/>
</dbReference>
<accession>H5XHH7</accession>
<feature type="transmembrane region" description="Helical" evidence="9">
    <location>
        <begin position="201"/>
        <end position="220"/>
    </location>
</feature>
<feature type="transmembrane region" description="Helical" evidence="9">
    <location>
        <begin position="430"/>
        <end position="452"/>
    </location>
</feature>
<feature type="transmembrane region" description="Helical" evidence="9">
    <location>
        <begin position="335"/>
        <end position="353"/>
    </location>
</feature>
<evidence type="ECO:0000313" key="12">
    <source>
        <dbReference type="Proteomes" id="UP000002791"/>
    </source>
</evidence>
<dbReference type="OrthoDB" id="9812221at2"/>
<dbReference type="Gene3D" id="1.20.1250.20">
    <property type="entry name" value="MFS general substrate transporter like domains"/>
    <property type="match status" value="1"/>
</dbReference>
<organism evidence="11 12">
    <name type="scientific">Saccharomonospora cyanea NA-134</name>
    <dbReference type="NCBI Taxonomy" id="882082"/>
    <lineage>
        <taxon>Bacteria</taxon>
        <taxon>Bacillati</taxon>
        <taxon>Actinomycetota</taxon>
        <taxon>Actinomycetes</taxon>
        <taxon>Pseudonocardiales</taxon>
        <taxon>Pseudonocardiaceae</taxon>
        <taxon>Saccharomonospora</taxon>
    </lineage>
</organism>
<evidence type="ECO:0000256" key="4">
    <source>
        <dbReference type="ARBA" id="ARBA00022475"/>
    </source>
</evidence>
<keyword evidence="5 9" id="KW-0812">Transmembrane</keyword>
<dbReference type="AlphaFoldDB" id="H5XHH7"/>
<feature type="transmembrane region" description="Helical" evidence="9">
    <location>
        <begin position="232"/>
        <end position="252"/>
    </location>
</feature>
<dbReference type="PROSITE" id="PS50850">
    <property type="entry name" value="MFS"/>
    <property type="match status" value="1"/>
</dbReference>
<keyword evidence="4" id="KW-1003">Cell membrane</keyword>
<dbReference type="NCBIfam" id="TIGR00711">
    <property type="entry name" value="efflux_EmrB"/>
    <property type="match status" value="1"/>
</dbReference>
<dbReference type="Gene3D" id="1.20.1720.10">
    <property type="entry name" value="Multidrug resistance protein D"/>
    <property type="match status" value="1"/>
</dbReference>
<evidence type="ECO:0000256" key="3">
    <source>
        <dbReference type="ARBA" id="ARBA00022448"/>
    </source>
</evidence>
<comment type="similarity">
    <text evidence="2">Belongs to the major facilitator superfamily. EmrB family.</text>
</comment>
<name>H5XHH7_9PSEU</name>
<reference evidence="11 12" key="1">
    <citation type="submission" date="2011-11" db="EMBL/GenBank/DDBJ databases">
        <title>The Noncontiguous Finished sequence of Saccharomonospora cyanea NA-134.</title>
        <authorList>
            <consortium name="US DOE Joint Genome Institute"/>
            <person name="Lucas S."/>
            <person name="Han J."/>
            <person name="Lapidus A."/>
            <person name="Cheng J.-F."/>
            <person name="Goodwin L."/>
            <person name="Pitluck S."/>
            <person name="Peters L."/>
            <person name="Ovchinnikova G."/>
            <person name="Lu M."/>
            <person name="Detter J.C."/>
            <person name="Han C."/>
            <person name="Tapia R."/>
            <person name="Land M."/>
            <person name="Hauser L."/>
            <person name="Kyrpides N."/>
            <person name="Ivanova N."/>
            <person name="Pagani I."/>
            <person name="Brambilla E.-M."/>
            <person name="Klenk H.-P."/>
            <person name="Woyke T."/>
        </authorList>
    </citation>
    <scope>NUCLEOTIDE SEQUENCE [LARGE SCALE GENOMIC DNA]</scope>
    <source>
        <strain evidence="11 12">NA-134</strain>
    </source>
</reference>
<dbReference type="GO" id="GO:0022857">
    <property type="term" value="F:transmembrane transporter activity"/>
    <property type="evidence" value="ECO:0007669"/>
    <property type="project" value="InterPro"/>
</dbReference>
<feature type="region of interest" description="Disordered" evidence="8">
    <location>
        <begin position="461"/>
        <end position="481"/>
    </location>
</feature>
<evidence type="ECO:0000259" key="10">
    <source>
        <dbReference type="PROSITE" id="PS50850"/>
    </source>
</evidence>
<proteinExistence type="inferred from homology"/>
<evidence type="ECO:0000256" key="2">
    <source>
        <dbReference type="ARBA" id="ARBA00008537"/>
    </source>
</evidence>
<dbReference type="PANTHER" id="PTHR42718:SF9">
    <property type="entry name" value="MAJOR FACILITATOR SUPERFAMILY MULTIDRUG TRANSPORTER MFSC"/>
    <property type="match status" value="1"/>
</dbReference>
<feature type="transmembrane region" description="Helical" evidence="9">
    <location>
        <begin position="53"/>
        <end position="73"/>
    </location>
</feature>
<sequence>MSGGADRVDGRLLGMAFVLVLGTFMASLDSTIVNIGMRTLRVEFGASLTEVQWAGTAYLLAVVAAAPTSGWLAERFGARRTWLGALLVFLAGSAACAFAWSITSLVAFRVLQGVGGGLLLPTGQALLAAVAGPGRTGRIMSIAGIVPMLAPVLGPLLGGVVLRVADWSWLFYVNLPTGLVALVLARRLVPRVPPSGTGHRFDVRGALVLSPGLALLVFGLTELASNRSGIGVAPVAIAVGAAMLVVFARHALRTRTPLLELRLFTTPPFSSAALALFVAAASVFGTMFLLPMYLQAGRGLTAWDTGLLLAPQGVGAALGSVVVNRTIDRLAPRTIVVTGFAIVVVATVPFTRLDGLPDALLVSALLVRGFGTAMIASPVMTVVYGSVDRELLPRAASALNLLNYVGGALGTAVVAVLLELRVTAEAPDVANAFGTTFWCVLGLCVLALLGALRLPGNGPGGRGSRLMPAGSPHRPRRGRAS</sequence>
<feature type="transmembrane region" description="Helical" evidence="9">
    <location>
        <begin position="273"/>
        <end position="294"/>
    </location>
</feature>
<feature type="transmembrane region" description="Helical" evidence="9">
    <location>
        <begin position="139"/>
        <end position="157"/>
    </location>
</feature>
<protein>
    <submittedName>
        <fullName evidence="11">Drug resistance transporter, EmrB/QacA subfamily</fullName>
    </submittedName>
</protein>
<feature type="domain" description="Major facilitator superfamily (MFS) profile" evidence="10">
    <location>
        <begin position="15"/>
        <end position="459"/>
    </location>
</feature>
<feature type="transmembrane region" description="Helical" evidence="9">
    <location>
        <begin position="306"/>
        <end position="323"/>
    </location>
</feature>
<evidence type="ECO:0000256" key="8">
    <source>
        <dbReference type="SAM" id="MobiDB-lite"/>
    </source>
</evidence>